<dbReference type="Gene3D" id="3.30.565.10">
    <property type="entry name" value="Histidine kinase-like ATPase, C-terminal domain"/>
    <property type="match status" value="1"/>
</dbReference>
<keyword evidence="4" id="KW-1003">Cell membrane</keyword>
<dbReference type="Pfam" id="PF00072">
    <property type="entry name" value="Response_reg"/>
    <property type="match status" value="1"/>
</dbReference>
<dbReference type="EMBL" id="MTHD01000003">
    <property type="protein sequence ID" value="OMG53615.1"/>
    <property type="molecule type" value="Genomic_DNA"/>
</dbReference>
<dbReference type="InterPro" id="IPR036890">
    <property type="entry name" value="HATPase_C_sf"/>
</dbReference>
<dbReference type="GO" id="GO:0000155">
    <property type="term" value="F:phosphorelay sensor kinase activity"/>
    <property type="evidence" value="ECO:0007669"/>
    <property type="project" value="InterPro"/>
</dbReference>
<dbReference type="RefSeq" id="WP_076094476.1">
    <property type="nucleotide sequence ID" value="NZ_MTHD01000003.1"/>
</dbReference>
<dbReference type="SMART" id="SM00387">
    <property type="entry name" value="HATPase_c"/>
    <property type="match status" value="1"/>
</dbReference>
<keyword evidence="5 16" id="KW-0597">Phosphoprotein</keyword>
<dbReference type="InterPro" id="IPR029151">
    <property type="entry name" value="Sensor-like_sf"/>
</dbReference>
<gene>
    <name evidence="23" type="ORF">BJN45_09245</name>
</gene>
<comment type="subcellular location">
    <subcellularLocation>
        <location evidence="2">Cell membrane</location>
        <topology evidence="2">Multi-pass membrane protein</topology>
    </subcellularLocation>
</comment>
<evidence type="ECO:0000259" key="19">
    <source>
        <dbReference type="PROSITE" id="PS50110"/>
    </source>
</evidence>
<evidence type="ECO:0000313" key="23">
    <source>
        <dbReference type="EMBL" id="OMG53615.1"/>
    </source>
</evidence>
<dbReference type="CDD" id="cd00082">
    <property type="entry name" value="HisKA"/>
    <property type="match status" value="1"/>
</dbReference>
<keyword evidence="12" id="KW-0902">Two-component regulatory system</keyword>
<evidence type="ECO:0000256" key="17">
    <source>
        <dbReference type="SAM" id="Phobius"/>
    </source>
</evidence>
<dbReference type="PANTHER" id="PTHR45339:SF5">
    <property type="entry name" value="HISTIDINE KINASE"/>
    <property type="match status" value="1"/>
</dbReference>
<evidence type="ECO:0000256" key="11">
    <source>
        <dbReference type="ARBA" id="ARBA00022989"/>
    </source>
</evidence>
<dbReference type="InterPro" id="IPR003660">
    <property type="entry name" value="HAMP_dom"/>
</dbReference>
<keyword evidence="11 17" id="KW-1133">Transmembrane helix</keyword>
<evidence type="ECO:0000256" key="7">
    <source>
        <dbReference type="ARBA" id="ARBA00022692"/>
    </source>
</evidence>
<evidence type="ECO:0000256" key="1">
    <source>
        <dbReference type="ARBA" id="ARBA00000085"/>
    </source>
</evidence>
<evidence type="ECO:0000259" key="22">
    <source>
        <dbReference type="PROSITE" id="PS50885"/>
    </source>
</evidence>
<evidence type="ECO:0000256" key="8">
    <source>
        <dbReference type="ARBA" id="ARBA00022741"/>
    </source>
</evidence>
<dbReference type="Pfam" id="PF08448">
    <property type="entry name" value="PAS_4"/>
    <property type="match status" value="1"/>
</dbReference>
<evidence type="ECO:0000256" key="15">
    <source>
        <dbReference type="ARBA" id="ARBA00070152"/>
    </source>
</evidence>
<evidence type="ECO:0000256" key="4">
    <source>
        <dbReference type="ARBA" id="ARBA00022475"/>
    </source>
</evidence>
<evidence type="ECO:0000256" key="9">
    <source>
        <dbReference type="ARBA" id="ARBA00022777"/>
    </source>
</evidence>
<dbReference type="PRINTS" id="PR00344">
    <property type="entry name" value="BCTRLSENSOR"/>
</dbReference>
<dbReference type="Gene3D" id="3.30.450.20">
    <property type="entry name" value="PAS domain"/>
    <property type="match status" value="1"/>
</dbReference>
<evidence type="ECO:0000256" key="10">
    <source>
        <dbReference type="ARBA" id="ARBA00022840"/>
    </source>
</evidence>
<reference evidence="23 24" key="1">
    <citation type="submission" date="2016-10" db="EMBL/GenBank/DDBJ databases">
        <title>Alkaliphiles isolated from bioreactors.</title>
        <authorList>
            <person name="Salah Z."/>
            <person name="Rout S.P."/>
            <person name="Humphreys P.N."/>
        </authorList>
    </citation>
    <scope>NUCLEOTIDE SEQUENCE [LARGE SCALE GENOMIC DNA]</scope>
    <source>
        <strain evidence="23 24">ZS02</strain>
    </source>
</reference>
<dbReference type="PROSITE" id="PS50113">
    <property type="entry name" value="PAC"/>
    <property type="match status" value="1"/>
</dbReference>
<dbReference type="STRING" id="418702.BJN45_09245"/>
<dbReference type="PROSITE" id="PS50109">
    <property type="entry name" value="HIS_KIN"/>
    <property type="match status" value="1"/>
</dbReference>
<dbReference type="Gene3D" id="6.10.340.10">
    <property type="match status" value="1"/>
</dbReference>
<dbReference type="InterPro" id="IPR036097">
    <property type="entry name" value="HisK_dim/P_sf"/>
</dbReference>
<dbReference type="EC" id="2.7.13.3" evidence="3"/>
<dbReference type="InterPro" id="IPR001789">
    <property type="entry name" value="Sig_transdc_resp-reg_receiver"/>
</dbReference>
<evidence type="ECO:0000259" key="20">
    <source>
        <dbReference type="PROSITE" id="PS50112"/>
    </source>
</evidence>
<dbReference type="GO" id="GO:0005524">
    <property type="term" value="F:ATP binding"/>
    <property type="evidence" value="ECO:0007669"/>
    <property type="project" value="UniProtKB-KW"/>
</dbReference>
<evidence type="ECO:0000313" key="24">
    <source>
        <dbReference type="Proteomes" id="UP000187526"/>
    </source>
</evidence>
<dbReference type="Proteomes" id="UP000187526">
    <property type="component" value="Unassembled WGS sequence"/>
</dbReference>
<evidence type="ECO:0000259" key="18">
    <source>
        <dbReference type="PROSITE" id="PS50109"/>
    </source>
</evidence>
<evidence type="ECO:0000256" key="16">
    <source>
        <dbReference type="PROSITE-ProRule" id="PRU00169"/>
    </source>
</evidence>
<dbReference type="PROSITE" id="PS50885">
    <property type="entry name" value="HAMP"/>
    <property type="match status" value="1"/>
</dbReference>
<name>A0A1R1I4H7_9RHOO</name>
<organism evidence="23 24">
    <name type="scientific">Azonexus hydrophilus</name>
    <dbReference type="NCBI Taxonomy" id="418702"/>
    <lineage>
        <taxon>Bacteria</taxon>
        <taxon>Pseudomonadati</taxon>
        <taxon>Pseudomonadota</taxon>
        <taxon>Betaproteobacteria</taxon>
        <taxon>Rhodocyclales</taxon>
        <taxon>Azonexaceae</taxon>
        <taxon>Azonexus</taxon>
    </lineage>
</organism>
<dbReference type="CDD" id="cd06225">
    <property type="entry name" value="HAMP"/>
    <property type="match status" value="1"/>
</dbReference>
<feature type="transmembrane region" description="Helical" evidence="17">
    <location>
        <begin position="20"/>
        <end position="38"/>
    </location>
</feature>
<keyword evidence="9" id="KW-0418">Kinase</keyword>
<dbReference type="SMART" id="SM00388">
    <property type="entry name" value="HisKA"/>
    <property type="match status" value="1"/>
</dbReference>
<dbReference type="InterPro" id="IPR035965">
    <property type="entry name" value="PAS-like_dom_sf"/>
</dbReference>
<dbReference type="PROSITE" id="PS50112">
    <property type="entry name" value="PAS"/>
    <property type="match status" value="1"/>
</dbReference>
<dbReference type="NCBIfam" id="TIGR00229">
    <property type="entry name" value="sensory_box"/>
    <property type="match status" value="1"/>
</dbReference>
<dbReference type="Pfam" id="PF17203">
    <property type="entry name" value="sCache_3_2"/>
    <property type="match status" value="1"/>
</dbReference>
<keyword evidence="7 17" id="KW-0812">Transmembrane</keyword>
<dbReference type="PROSITE" id="PS50110">
    <property type="entry name" value="RESPONSE_REGULATORY"/>
    <property type="match status" value="1"/>
</dbReference>
<evidence type="ECO:0000256" key="13">
    <source>
        <dbReference type="ARBA" id="ARBA00023136"/>
    </source>
</evidence>
<dbReference type="SUPFAM" id="SSF55874">
    <property type="entry name" value="ATPase domain of HSP90 chaperone/DNA topoisomerase II/histidine kinase"/>
    <property type="match status" value="1"/>
</dbReference>
<evidence type="ECO:0000256" key="12">
    <source>
        <dbReference type="ARBA" id="ARBA00023012"/>
    </source>
</evidence>
<sequence>MIRDRLRHWLAGTLRRQLSVGMGLVVGVTMLLFVYDTTRQQEKLLMEQQSLQAIALTESVGKSAAIWVAARDYAGLQEIVDGLGSYPDLRHAIVLDMQGKILAHSDKSRRGLYLDDLPNESATRILQRTRRIVDAASPIRLENAQIGWLRIGLGDGLIKSELARIQRNGMLYALLAVVLSISFALVAGRYLTRRLDAIQQVADAVEAGDNSLRVQLAGEDEASHLGHAVNAMLDALARRETELRNSEARHATILDNVSAYIYLKDVDGRYLYANRPVRELFRATLAEIVGQDDSRFFDANTFRQLQANDARVLKYGETIHLEENNVDVHSPRKGTYWTVKLPLRDDSGKIYALCGISTDITERKQAELVLAHHKDELEHEVRLRTLDLQQARDLAEAANRAKSTFLANMSHELRTPMNAIMGMTGMLLRHVEDDKLRAQLAKIDQASMHLLSVINDILDLSKIEAGRMELAESPFQLGEVIENVTSLIGNRALDKGLELIIDRSPELDRLNLLGDPVRLGQILLNFTGNAIKFTEHGSVTLRIRRQHDNDATIRLRFEVIDTGIGIAPEAKCRLFTAFEQADNSMTRKYGGTGLGLAISKRLIGLMHGDVGVDSEPGRGSTFCFTVRLRENRQAVPAPTGDSSTPPEQDIRCAHAGTRVLLVEDEPINREVSLALLEEVMLAADVAEDGQQALEMASRQHYALILMDVQMPRLNGLDATRAIRRLPGYADTPILAMTANAFDEDRRDCLAAGMNDHIGKPIVPERLFAALQRWLPPAN</sequence>
<keyword evidence="13 17" id="KW-0472">Membrane</keyword>
<feature type="domain" description="PAS" evidence="20">
    <location>
        <begin position="246"/>
        <end position="316"/>
    </location>
</feature>
<protein>
    <recommendedName>
        <fullName evidence="15">Virulence sensor protein BvgS</fullName>
        <ecNumber evidence="3">2.7.13.3</ecNumber>
    </recommendedName>
</protein>
<dbReference type="SUPFAM" id="SSF55785">
    <property type="entry name" value="PYP-like sensor domain (PAS domain)"/>
    <property type="match status" value="1"/>
</dbReference>
<dbReference type="InterPro" id="IPR003594">
    <property type="entry name" value="HATPase_dom"/>
</dbReference>
<dbReference type="InterPro" id="IPR004358">
    <property type="entry name" value="Sig_transdc_His_kin-like_C"/>
</dbReference>
<dbReference type="SUPFAM" id="SSF47384">
    <property type="entry name" value="Homodimeric domain of signal transducing histidine kinase"/>
    <property type="match status" value="1"/>
</dbReference>
<keyword evidence="24" id="KW-1185">Reference proteome</keyword>
<feature type="domain" description="Histidine kinase" evidence="18">
    <location>
        <begin position="408"/>
        <end position="630"/>
    </location>
</feature>
<evidence type="ECO:0000256" key="6">
    <source>
        <dbReference type="ARBA" id="ARBA00022679"/>
    </source>
</evidence>
<dbReference type="Gene3D" id="3.40.50.2300">
    <property type="match status" value="1"/>
</dbReference>
<evidence type="ECO:0000256" key="14">
    <source>
        <dbReference type="ARBA" id="ARBA00058004"/>
    </source>
</evidence>
<keyword evidence="10" id="KW-0067">ATP-binding</keyword>
<dbReference type="InterPro" id="IPR011006">
    <property type="entry name" value="CheY-like_superfamily"/>
</dbReference>
<feature type="domain" description="HAMP" evidence="22">
    <location>
        <begin position="189"/>
        <end position="241"/>
    </location>
</feature>
<comment type="catalytic activity">
    <reaction evidence="1">
        <text>ATP + protein L-histidine = ADP + protein N-phospho-L-histidine.</text>
        <dbReference type="EC" id="2.7.13.3"/>
    </reaction>
</comment>
<dbReference type="Pfam" id="PF00672">
    <property type="entry name" value="HAMP"/>
    <property type="match status" value="1"/>
</dbReference>
<dbReference type="SUPFAM" id="SSF52172">
    <property type="entry name" value="CheY-like"/>
    <property type="match status" value="1"/>
</dbReference>
<dbReference type="SMART" id="SM00448">
    <property type="entry name" value="REC"/>
    <property type="match status" value="1"/>
</dbReference>
<dbReference type="Pfam" id="PF02518">
    <property type="entry name" value="HATPase_c"/>
    <property type="match status" value="1"/>
</dbReference>
<evidence type="ECO:0000256" key="2">
    <source>
        <dbReference type="ARBA" id="ARBA00004651"/>
    </source>
</evidence>
<feature type="domain" description="Response regulatory" evidence="19">
    <location>
        <begin position="658"/>
        <end position="774"/>
    </location>
</feature>
<feature type="transmembrane region" description="Helical" evidence="17">
    <location>
        <begin position="169"/>
        <end position="191"/>
    </location>
</feature>
<feature type="modified residue" description="4-aspartylphosphate" evidence="16">
    <location>
        <position position="707"/>
    </location>
</feature>
<dbReference type="OrthoDB" id="5290456at2"/>
<dbReference type="AlphaFoldDB" id="A0A1R1I4H7"/>
<dbReference type="SMART" id="SM00304">
    <property type="entry name" value="HAMP"/>
    <property type="match status" value="1"/>
</dbReference>
<dbReference type="CDD" id="cd17546">
    <property type="entry name" value="REC_hyHK_CKI1_RcsC-like"/>
    <property type="match status" value="1"/>
</dbReference>
<dbReference type="SUPFAM" id="SSF158472">
    <property type="entry name" value="HAMP domain-like"/>
    <property type="match status" value="1"/>
</dbReference>
<dbReference type="PANTHER" id="PTHR45339">
    <property type="entry name" value="HYBRID SIGNAL TRANSDUCTION HISTIDINE KINASE J"/>
    <property type="match status" value="1"/>
</dbReference>
<dbReference type="GO" id="GO:0005886">
    <property type="term" value="C:plasma membrane"/>
    <property type="evidence" value="ECO:0007669"/>
    <property type="project" value="UniProtKB-SubCell"/>
</dbReference>
<dbReference type="Gene3D" id="1.10.287.130">
    <property type="match status" value="1"/>
</dbReference>
<evidence type="ECO:0000256" key="3">
    <source>
        <dbReference type="ARBA" id="ARBA00012438"/>
    </source>
</evidence>
<comment type="function">
    <text evidence="14">Member of the two-component regulatory system BvgS/BvgA. Phosphorylates BvgA via a four-step phosphorelay in response to environmental signals.</text>
</comment>
<dbReference type="InterPro" id="IPR003661">
    <property type="entry name" value="HisK_dim/P_dom"/>
</dbReference>
<dbReference type="InterPro" id="IPR005467">
    <property type="entry name" value="His_kinase_dom"/>
</dbReference>
<dbReference type="SMART" id="SM00091">
    <property type="entry name" value="PAS"/>
    <property type="match status" value="1"/>
</dbReference>
<dbReference type="InterPro" id="IPR013656">
    <property type="entry name" value="PAS_4"/>
</dbReference>
<keyword evidence="6" id="KW-0808">Transferase</keyword>
<dbReference type="Pfam" id="PF00512">
    <property type="entry name" value="HisKA"/>
    <property type="match status" value="1"/>
</dbReference>
<accession>A0A1R1I4H7</accession>
<dbReference type="SUPFAM" id="SSF103190">
    <property type="entry name" value="Sensory domain-like"/>
    <property type="match status" value="1"/>
</dbReference>
<feature type="domain" description="PAC" evidence="21">
    <location>
        <begin position="322"/>
        <end position="372"/>
    </location>
</feature>
<keyword evidence="8" id="KW-0547">Nucleotide-binding</keyword>
<dbReference type="InterPro" id="IPR033463">
    <property type="entry name" value="sCache_3"/>
</dbReference>
<proteinExistence type="predicted"/>
<evidence type="ECO:0000259" key="21">
    <source>
        <dbReference type="PROSITE" id="PS50113"/>
    </source>
</evidence>
<dbReference type="InterPro" id="IPR000014">
    <property type="entry name" value="PAS"/>
</dbReference>
<dbReference type="FunFam" id="3.30.565.10:FF:000010">
    <property type="entry name" value="Sensor histidine kinase RcsC"/>
    <property type="match status" value="1"/>
</dbReference>
<evidence type="ECO:0000256" key="5">
    <source>
        <dbReference type="ARBA" id="ARBA00022553"/>
    </source>
</evidence>
<dbReference type="InterPro" id="IPR000700">
    <property type="entry name" value="PAS-assoc_C"/>
</dbReference>
<comment type="caution">
    <text evidence="23">The sequence shown here is derived from an EMBL/GenBank/DDBJ whole genome shotgun (WGS) entry which is preliminary data.</text>
</comment>
<dbReference type="CDD" id="cd16922">
    <property type="entry name" value="HATPase_EvgS-ArcB-TorS-like"/>
    <property type="match status" value="1"/>
</dbReference>